<evidence type="ECO:0000313" key="4">
    <source>
        <dbReference type="Proteomes" id="UP000694559"/>
    </source>
</evidence>
<dbReference type="Gene3D" id="2.60.40.10">
    <property type="entry name" value="Immunoglobulins"/>
    <property type="match status" value="1"/>
</dbReference>
<organism evidence="3 4">
    <name type="scientific">Naja naja</name>
    <name type="common">Indian cobra</name>
    <dbReference type="NCBI Taxonomy" id="35670"/>
    <lineage>
        <taxon>Eukaryota</taxon>
        <taxon>Metazoa</taxon>
        <taxon>Chordata</taxon>
        <taxon>Craniata</taxon>
        <taxon>Vertebrata</taxon>
        <taxon>Euteleostomi</taxon>
        <taxon>Lepidosauria</taxon>
        <taxon>Squamata</taxon>
        <taxon>Bifurcata</taxon>
        <taxon>Unidentata</taxon>
        <taxon>Episquamata</taxon>
        <taxon>Toxicofera</taxon>
        <taxon>Serpentes</taxon>
        <taxon>Colubroidea</taxon>
        <taxon>Elapidae</taxon>
        <taxon>Elapinae</taxon>
        <taxon>Naja</taxon>
    </lineage>
</organism>
<keyword evidence="1" id="KW-0732">Signal</keyword>
<keyword evidence="4" id="KW-1185">Reference proteome</keyword>
<dbReference type="GeneTree" id="ENSGT00940000161517"/>
<dbReference type="InterPro" id="IPR013106">
    <property type="entry name" value="Ig_V-set"/>
</dbReference>
<dbReference type="InterPro" id="IPR003599">
    <property type="entry name" value="Ig_sub"/>
</dbReference>
<dbReference type="OMA" id="CASWDYK"/>
<dbReference type="PROSITE" id="PS50835">
    <property type="entry name" value="IG_LIKE"/>
    <property type="match status" value="1"/>
</dbReference>
<dbReference type="SMART" id="SM00406">
    <property type="entry name" value="IGv"/>
    <property type="match status" value="1"/>
</dbReference>
<feature type="domain" description="Ig-like" evidence="2">
    <location>
        <begin position="25"/>
        <end position="121"/>
    </location>
</feature>
<feature type="chain" id="PRO_5034282555" description="Ig-like domain-containing protein" evidence="1">
    <location>
        <begin position="26"/>
        <end position="150"/>
    </location>
</feature>
<sequence length="150" mass="17079">MHISLRMLWAYSVLFLGWLFSGLESQMILTQPSSMSASPGLTVNIPCRMNTGYTINSERARWLQQKPGGTPRFLYHYYTSTDQGRGTGVPERFSVSPDASQNLWNLVINGVEVEDEAVYYCASWDYKLTGYTMIDFNGELRQKPFACHIC</sequence>
<dbReference type="Pfam" id="PF07686">
    <property type="entry name" value="V-set"/>
    <property type="match status" value="1"/>
</dbReference>
<dbReference type="OrthoDB" id="8908372at2759"/>
<feature type="signal peptide" evidence="1">
    <location>
        <begin position="1"/>
        <end position="25"/>
    </location>
</feature>
<accession>A0A8C6VPC4</accession>
<dbReference type="AlphaFoldDB" id="A0A8C6VPC4"/>
<reference evidence="3" key="2">
    <citation type="submission" date="2025-09" db="UniProtKB">
        <authorList>
            <consortium name="Ensembl"/>
        </authorList>
    </citation>
    <scope>IDENTIFICATION</scope>
</reference>
<evidence type="ECO:0000313" key="3">
    <source>
        <dbReference type="Ensembl" id="ENSNNAP00000007293.1"/>
    </source>
</evidence>
<proteinExistence type="predicted"/>
<dbReference type="Ensembl" id="ENSNNAT00000007652.1">
    <property type="protein sequence ID" value="ENSNNAP00000007293.1"/>
    <property type="gene ID" value="ENSNNAG00000004933.1"/>
</dbReference>
<reference evidence="3" key="1">
    <citation type="submission" date="2025-08" db="UniProtKB">
        <authorList>
            <consortium name="Ensembl"/>
        </authorList>
    </citation>
    <scope>IDENTIFICATION</scope>
</reference>
<dbReference type="InterPro" id="IPR013783">
    <property type="entry name" value="Ig-like_fold"/>
</dbReference>
<evidence type="ECO:0000259" key="2">
    <source>
        <dbReference type="PROSITE" id="PS50835"/>
    </source>
</evidence>
<dbReference type="InterPro" id="IPR007110">
    <property type="entry name" value="Ig-like_dom"/>
</dbReference>
<dbReference type="InterPro" id="IPR050150">
    <property type="entry name" value="IgV_Light_Chain"/>
</dbReference>
<dbReference type="PANTHER" id="PTHR23267">
    <property type="entry name" value="IMMUNOGLOBULIN LIGHT CHAIN"/>
    <property type="match status" value="1"/>
</dbReference>
<dbReference type="InterPro" id="IPR036179">
    <property type="entry name" value="Ig-like_dom_sf"/>
</dbReference>
<protein>
    <recommendedName>
        <fullName evidence="2">Ig-like domain-containing protein</fullName>
    </recommendedName>
</protein>
<evidence type="ECO:0000256" key="1">
    <source>
        <dbReference type="SAM" id="SignalP"/>
    </source>
</evidence>
<dbReference type="SUPFAM" id="SSF48726">
    <property type="entry name" value="Immunoglobulin"/>
    <property type="match status" value="1"/>
</dbReference>
<dbReference type="Proteomes" id="UP000694559">
    <property type="component" value="Unplaced"/>
</dbReference>
<name>A0A8C6VPC4_NAJNA</name>
<dbReference type="SMART" id="SM00409">
    <property type="entry name" value="IG"/>
    <property type="match status" value="1"/>
</dbReference>